<gene>
    <name evidence="7" type="ORF">METZ01_LOCUS105661</name>
</gene>
<keyword evidence="2 5" id="KW-0812">Transmembrane</keyword>
<keyword evidence="4 5" id="KW-0472">Membrane</keyword>
<evidence type="ECO:0000256" key="4">
    <source>
        <dbReference type="ARBA" id="ARBA00023136"/>
    </source>
</evidence>
<sequence length="401" mass="43030">MRAFLNADGHTPTLEFSALLALVAFVGALQLSIAVAETLGVIALGCWVAWLSTSRKRPTAPTFFGGLLIYAALTLVSVVFSRDLSASLVDAKELLLFLVVPVVFQLARGQRAQTLATVIVSVGGATAVFGVVQFGILEYDNLGQRPSGSMGHYMTYSGLLVLVISLACARALFDARERTWSVLVMPALIAALMVTLTRSNMIGAGVAVSLLFVMRDFRLLSVVPVVAALFFVFAPPQITARIYSTFDMQDPTVRDRFAMARAGVRIVRDHPITGVGPDMVKEVYPDYREAGAAEDEPAHLHNVPLQIAAERGLAAFAAWLAFLALVLRELVRLFRDDRTRTLAAAGIAAMAGMLTAGMFEYNFGDSEFLMLFLVIITLPLAAAQSIGNTPVNPNASDSGTT</sequence>
<evidence type="ECO:0000313" key="7">
    <source>
        <dbReference type="EMBL" id="SVA52807.1"/>
    </source>
</evidence>
<feature type="transmembrane region" description="Helical" evidence="5">
    <location>
        <begin position="180"/>
        <end position="197"/>
    </location>
</feature>
<feature type="transmembrane region" description="Helical" evidence="5">
    <location>
        <begin position="368"/>
        <end position="387"/>
    </location>
</feature>
<evidence type="ECO:0000256" key="5">
    <source>
        <dbReference type="SAM" id="Phobius"/>
    </source>
</evidence>
<feature type="transmembrane region" description="Helical" evidence="5">
    <location>
        <begin position="313"/>
        <end position="331"/>
    </location>
</feature>
<feature type="transmembrane region" description="Helical" evidence="5">
    <location>
        <begin position="62"/>
        <end position="80"/>
    </location>
</feature>
<dbReference type="PANTHER" id="PTHR37422:SF13">
    <property type="entry name" value="LIPOPOLYSACCHARIDE BIOSYNTHESIS PROTEIN PA4999-RELATED"/>
    <property type="match status" value="1"/>
</dbReference>
<dbReference type="PANTHER" id="PTHR37422">
    <property type="entry name" value="TEICHURONIC ACID BIOSYNTHESIS PROTEIN TUAE"/>
    <property type="match status" value="1"/>
</dbReference>
<protein>
    <recommendedName>
        <fullName evidence="6">O-antigen ligase-related domain-containing protein</fullName>
    </recommendedName>
</protein>
<keyword evidence="3 5" id="KW-1133">Transmembrane helix</keyword>
<accession>A0A381WLG2</accession>
<feature type="domain" description="O-antigen ligase-related" evidence="6">
    <location>
        <begin position="187"/>
        <end position="320"/>
    </location>
</feature>
<feature type="transmembrane region" description="Helical" evidence="5">
    <location>
        <begin position="217"/>
        <end position="234"/>
    </location>
</feature>
<feature type="transmembrane region" description="Helical" evidence="5">
    <location>
        <begin position="114"/>
        <end position="136"/>
    </location>
</feature>
<feature type="transmembrane region" description="Helical" evidence="5">
    <location>
        <begin position="86"/>
        <end position="107"/>
    </location>
</feature>
<evidence type="ECO:0000256" key="2">
    <source>
        <dbReference type="ARBA" id="ARBA00022692"/>
    </source>
</evidence>
<dbReference type="EMBL" id="UINC01012040">
    <property type="protein sequence ID" value="SVA52807.1"/>
    <property type="molecule type" value="Genomic_DNA"/>
</dbReference>
<evidence type="ECO:0000256" key="3">
    <source>
        <dbReference type="ARBA" id="ARBA00022989"/>
    </source>
</evidence>
<dbReference type="InterPro" id="IPR051533">
    <property type="entry name" value="WaaL-like"/>
</dbReference>
<dbReference type="GO" id="GO:0016020">
    <property type="term" value="C:membrane"/>
    <property type="evidence" value="ECO:0007669"/>
    <property type="project" value="UniProtKB-SubCell"/>
</dbReference>
<feature type="transmembrane region" description="Helical" evidence="5">
    <location>
        <begin position="156"/>
        <end position="173"/>
    </location>
</feature>
<dbReference type="Pfam" id="PF04932">
    <property type="entry name" value="Wzy_C"/>
    <property type="match status" value="1"/>
</dbReference>
<evidence type="ECO:0000256" key="1">
    <source>
        <dbReference type="ARBA" id="ARBA00004141"/>
    </source>
</evidence>
<organism evidence="7">
    <name type="scientific">marine metagenome</name>
    <dbReference type="NCBI Taxonomy" id="408172"/>
    <lineage>
        <taxon>unclassified sequences</taxon>
        <taxon>metagenomes</taxon>
        <taxon>ecological metagenomes</taxon>
    </lineage>
</organism>
<comment type="subcellular location">
    <subcellularLocation>
        <location evidence="1">Membrane</location>
        <topology evidence="1">Multi-pass membrane protein</topology>
    </subcellularLocation>
</comment>
<dbReference type="AlphaFoldDB" id="A0A381WLG2"/>
<proteinExistence type="predicted"/>
<name>A0A381WLG2_9ZZZZ</name>
<dbReference type="InterPro" id="IPR007016">
    <property type="entry name" value="O-antigen_ligase-rel_domated"/>
</dbReference>
<reference evidence="7" key="1">
    <citation type="submission" date="2018-05" db="EMBL/GenBank/DDBJ databases">
        <authorList>
            <person name="Lanie J.A."/>
            <person name="Ng W.-L."/>
            <person name="Kazmierczak K.M."/>
            <person name="Andrzejewski T.M."/>
            <person name="Davidsen T.M."/>
            <person name="Wayne K.J."/>
            <person name="Tettelin H."/>
            <person name="Glass J.I."/>
            <person name="Rusch D."/>
            <person name="Podicherti R."/>
            <person name="Tsui H.-C.T."/>
            <person name="Winkler M.E."/>
        </authorList>
    </citation>
    <scope>NUCLEOTIDE SEQUENCE</scope>
</reference>
<feature type="transmembrane region" description="Helical" evidence="5">
    <location>
        <begin position="20"/>
        <end position="50"/>
    </location>
</feature>
<evidence type="ECO:0000259" key="6">
    <source>
        <dbReference type="Pfam" id="PF04932"/>
    </source>
</evidence>
<feature type="transmembrane region" description="Helical" evidence="5">
    <location>
        <begin position="343"/>
        <end position="361"/>
    </location>
</feature>